<gene>
    <name evidence="1" type="ORF">I4F81_009053</name>
</gene>
<evidence type="ECO:0000313" key="1">
    <source>
        <dbReference type="EMBL" id="KAK1866537.1"/>
    </source>
</evidence>
<dbReference type="Proteomes" id="UP000798662">
    <property type="component" value="Chromosome 2"/>
</dbReference>
<sequence>MEVQEKTRLDAFKLLHSEVLLLFPGKKDSTGSGSASGSTATDVAGISGGGTTSGSTGASAGATGSGAAGCATTSRRPRLEPRVVHKFLKGTVDYFYSAIASTAVRVFVKRLHELTAKCKMMPIKEGKPALRLGVPPAEARRLSAGHHFLYEDESFEATRDATGAVFARFGSRARFVNSVPGGKPVLVCLLAHVGIVATKIDEYLKRMGGIQTADPPGMNPGHRDPWRTMLGSLNTRLAQQRGETLNGLKLLDGDKADRAEAPEDSNGEGELASFGHWVEVLDDDSEEV</sequence>
<organism evidence="1 2">
    <name type="scientific">Pyropia yezoensis</name>
    <name type="common">Susabi-nori</name>
    <name type="synonym">Porphyra yezoensis</name>
    <dbReference type="NCBI Taxonomy" id="2788"/>
    <lineage>
        <taxon>Eukaryota</taxon>
        <taxon>Rhodophyta</taxon>
        <taxon>Bangiophyceae</taxon>
        <taxon>Bangiales</taxon>
        <taxon>Bangiaceae</taxon>
        <taxon>Pyropia</taxon>
    </lineage>
</organism>
<protein>
    <submittedName>
        <fullName evidence="1">Uncharacterized protein</fullName>
    </submittedName>
</protein>
<name>A0ACC3C8M2_PYRYE</name>
<proteinExistence type="predicted"/>
<keyword evidence="2" id="KW-1185">Reference proteome</keyword>
<reference evidence="1" key="1">
    <citation type="submission" date="2019-11" db="EMBL/GenBank/DDBJ databases">
        <title>Nori genome reveals adaptations in red seaweeds to the harsh intertidal environment.</title>
        <authorList>
            <person name="Wang D."/>
            <person name="Mao Y."/>
        </authorList>
    </citation>
    <scope>NUCLEOTIDE SEQUENCE</scope>
    <source>
        <tissue evidence="1">Gametophyte</tissue>
    </source>
</reference>
<evidence type="ECO:0000313" key="2">
    <source>
        <dbReference type="Proteomes" id="UP000798662"/>
    </source>
</evidence>
<comment type="caution">
    <text evidence="1">The sequence shown here is derived from an EMBL/GenBank/DDBJ whole genome shotgun (WGS) entry which is preliminary data.</text>
</comment>
<accession>A0ACC3C8M2</accession>
<dbReference type="EMBL" id="CM020619">
    <property type="protein sequence ID" value="KAK1866537.1"/>
    <property type="molecule type" value="Genomic_DNA"/>
</dbReference>